<name>A0A4D7QFX0_9HYPH</name>
<accession>A0A4D7QFX0</accession>
<evidence type="ECO:0000313" key="2">
    <source>
        <dbReference type="EMBL" id="QCK86068.1"/>
    </source>
</evidence>
<dbReference type="Proteomes" id="UP000298588">
    <property type="component" value="Chromosome"/>
</dbReference>
<protein>
    <recommendedName>
        <fullName evidence="4">Porin family protein</fullName>
    </recommendedName>
</protein>
<gene>
    <name evidence="2" type="ORF">E8L99_10035</name>
</gene>
<feature type="signal peptide" evidence="1">
    <location>
        <begin position="1"/>
        <end position="23"/>
    </location>
</feature>
<dbReference type="RefSeq" id="WP_137099400.1">
    <property type="nucleotide sequence ID" value="NZ_CP039865.1"/>
</dbReference>
<organism evidence="2 3">
    <name type="scientific">Phreatobacter aquaticus</name>
    <dbReference type="NCBI Taxonomy" id="2570229"/>
    <lineage>
        <taxon>Bacteria</taxon>
        <taxon>Pseudomonadati</taxon>
        <taxon>Pseudomonadota</taxon>
        <taxon>Alphaproteobacteria</taxon>
        <taxon>Hyphomicrobiales</taxon>
        <taxon>Phreatobacteraceae</taxon>
        <taxon>Phreatobacter</taxon>
    </lineage>
</organism>
<evidence type="ECO:0000313" key="3">
    <source>
        <dbReference type="Proteomes" id="UP000298588"/>
    </source>
</evidence>
<dbReference type="EMBL" id="CP039865">
    <property type="protein sequence ID" value="QCK86068.1"/>
    <property type="molecule type" value="Genomic_DNA"/>
</dbReference>
<evidence type="ECO:0008006" key="4">
    <source>
        <dbReference type="Google" id="ProtNLM"/>
    </source>
</evidence>
<reference evidence="2 3" key="1">
    <citation type="submission" date="2019-04" db="EMBL/GenBank/DDBJ databases">
        <title>Phreatobacter aquaticus sp. nov.</title>
        <authorList>
            <person name="Choi A."/>
            <person name="Baek K."/>
        </authorList>
    </citation>
    <scope>NUCLEOTIDE SEQUENCE [LARGE SCALE GENOMIC DNA]</scope>
    <source>
        <strain evidence="2 3">NMCR1094</strain>
    </source>
</reference>
<keyword evidence="1" id="KW-0732">Signal</keyword>
<sequence>MLRLVLVLTALAAFVAGSVPALAQRDVRSSAIPDFDQVAVSARGLTGPYVAAGFGYSIASRRVFSIVDNYACPGTVLPGFGAVQLNGSNGCQTHAAPGGLSGHAIVGWNMSGDSGWLSGVEIEGRLASESGEGRLGGTSQVSIPGITGYTNTASGAYRAAITGGVAAFGRFGYNLSGWVPFVRAGVGIAQFRESMDFDATGSRSCTLVSGLPSCTSGGVVSSRRSSVLPSALIGAGLEIPYGRFFARIDAEAEAAFQPSQNLMRTLANQAVVTVTGGSTGTAASTVGQASLRSENWIIARRLMISGGFRF</sequence>
<feature type="chain" id="PRO_5020822458" description="Porin family protein" evidence="1">
    <location>
        <begin position="24"/>
        <end position="310"/>
    </location>
</feature>
<dbReference type="KEGG" id="paqt:E8L99_10035"/>
<keyword evidence="3" id="KW-1185">Reference proteome</keyword>
<proteinExistence type="predicted"/>
<dbReference type="AlphaFoldDB" id="A0A4D7QFX0"/>
<evidence type="ECO:0000256" key="1">
    <source>
        <dbReference type="SAM" id="SignalP"/>
    </source>
</evidence>
<dbReference type="OrthoDB" id="8478545at2"/>